<comment type="subunit">
    <text evidence="7">Heterotetramer of 2 MoaD subunits and 2 MoaE subunits. Forms a stable heterotetrameric complex of 2 MoaD and 2 MoeB during adenylation of MoaD by MoeB. During catalysis MoaD shuttles between the two heterotetrameric complexes.</text>
</comment>
<evidence type="ECO:0000256" key="3">
    <source>
        <dbReference type="ARBA" id="ARBA00023150"/>
    </source>
</evidence>
<organism evidence="13 14">
    <name type="scientific">Staphylococcus gallinarum</name>
    <dbReference type="NCBI Taxonomy" id="1293"/>
    <lineage>
        <taxon>Bacteria</taxon>
        <taxon>Bacillati</taxon>
        <taxon>Bacillota</taxon>
        <taxon>Bacilli</taxon>
        <taxon>Bacillales</taxon>
        <taxon>Staphylococcaceae</taxon>
        <taxon>Staphylococcus</taxon>
    </lineage>
</organism>
<evidence type="ECO:0000256" key="9">
    <source>
        <dbReference type="ARBA" id="ARBA00076711"/>
    </source>
</evidence>
<dbReference type="RefSeq" id="WP_119484312.1">
    <property type="nucleotide sequence ID" value="NZ_QYJN01000001.1"/>
</dbReference>
<dbReference type="GO" id="GO:1990133">
    <property type="term" value="C:molybdopterin adenylyltransferase complex"/>
    <property type="evidence" value="ECO:0007669"/>
    <property type="project" value="TreeGrafter"/>
</dbReference>
<keyword evidence="2" id="KW-0547">Nucleotide-binding</keyword>
<dbReference type="InterPro" id="IPR044672">
    <property type="entry name" value="MOCS2A"/>
</dbReference>
<keyword evidence="3" id="KW-0501">Molybdenum cofactor biosynthesis</keyword>
<dbReference type="CDD" id="cd00754">
    <property type="entry name" value="Ubl_MoaD"/>
    <property type="match status" value="1"/>
</dbReference>
<dbReference type="Gene3D" id="3.10.20.30">
    <property type="match status" value="1"/>
</dbReference>
<comment type="caution">
    <text evidence="13">The sequence shown here is derived from an EMBL/GenBank/DDBJ whole genome shotgun (WGS) entry which is preliminary data.</text>
</comment>
<dbReference type="GO" id="GO:0006777">
    <property type="term" value="P:Mo-molybdopterin cofactor biosynthetic process"/>
    <property type="evidence" value="ECO:0007669"/>
    <property type="project" value="UniProtKB-KW"/>
</dbReference>
<dbReference type="PANTHER" id="PTHR33359:SF1">
    <property type="entry name" value="MOLYBDOPTERIN SYNTHASE SULFUR CARRIER SUBUNIT"/>
    <property type="match status" value="1"/>
</dbReference>
<evidence type="ECO:0000313" key="13">
    <source>
        <dbReference type="EMBL" id="RIP37466.1"/>
    </source>
</evidence>
<evidence type="ECO:0000256" key="10">
    <source>
        <dbReference type="ARBA" id="ARBA00077809"/>
    </source>
</evidence>
<evidence type="ECO:0000256" key="2">
    <source>
        <dbReference type="ARBA" id="ARBA00022741"/>
    </source>
</evidence>
<comment type="similarity">
    <text evidence="4">Belongs to the MoaD family.</text>
</comment>
<evidence type="ECO:0000256" key="12">
    <source>
        <dbReference type="ARBA" id="ARBA00078992"/>
    </source>
</evidence>
<dbReference type="UniPathway" id="UPA00344"/>
<dbReference type="Pfam" id="PF02597">
    <property type="entry name" value="ThiS"/>
    <property type="match status" value="1"/>
</dbReference>
<evidence type="ECO:0000256" key="8">
    <source>
        <dbReference type="ARBA" id="ARBA00075076"/>
    </source>
</evidence>
<evidence type="ECO:0000256" key="5">
    <source>
        <dbReference type="ARBA" id="ARBA00024247"/>
    </source>
</evidence>
<comment type="function">
    <text evidence="6">Involved in sulfur transfer in the conversion of molybdopterin precursor Z to molybdopterin.</text>
</comment>
<accession>A0A3A0VV98</accession>
<dbReference type="SUPFAM" id="SSF54285">
    <property type="entry name" value="MoaD/ThiS"/>
    <property type="match status" value="1"/>
</dbReference>
<dbReference type="OrthoDB" id="9801945at2"/>
<dbReference type="AlphaFoldDB" id="A0A3A0VV98"/>
<dbReference type="Proteomes" id="UP000265541">
    <property type="component" value="Unassembled WGS sequence"/>
</dbReference>
<proteinExistence type="inferred from homology"/>
<name>A0A3A0VV98_STAGA</name>
<evidence type="ECO:0000256" key="1">
    <source>
        <dbReference type="ARBA" id="ARBA00005046"/>
    </source>
</evidence>
<dbReference type="InterPro" id="IPR003749">
    <property type="entry name" value="ThiS/MoaD-like"/>
</dbReference>
<comment type="pathway">
    <text evidence="1">Cofactor biosynthesis; molybdopterin biosynthesis.</text>
</comment>
<evidence type="ECO:0000256" key="7">
    <source>
        <dbReference type="ARBA" id="ARBA00063099"/>
    </source>
</evidence>
<evidence type="ECO:0000256" key="6">
    <source>
        <dbReference type="ARBA" id="ARBA00054425"/>
    </source>
</evidence>
<sequence>MRVLYFAEIKELLDKSTEEIDLISDITVESFVQHIIERYPAIANVKFQIAVNEEFVTDDDIVSSNDTVALIPPVSGG</sequence>
<evidence type="ECO:0000313" key="14">
    <source>
        <dbReference type="Proteomes" id="UP000265541"/>
    </source>
</evidence>
<dbReference type="NCBIfam" id="TIGR01682">
    <property type="entry name" value="moaD"/>
    <property type="match status" value="1"/>
</dbReference>
<dbReference type="InterPro" id="IPR016155">
    <property type="entry name" value="Mopterin_synth/thiamin_S_b"/>
</dbReference>
<evidence type="ECO:0000256" key="4">
    <source>
        <dbReference type="ARBA" id="ARBA00024200"/>
    </source>
</evidence>
<gene>
    <name evidence="13" type="primary">moaD</name>
    <name evidence="13" type="ORF">BUZ14_02625</name>
</gene>
<dbReference type="FunFam" id="3.10.20.30:FF:000010">
    <property type="entry name" value="Molybdopterin synthase sulfur carrier subunit"/>
    <property type="match status" value="1"/>
</dbReference>
<protein>
    <recommendedName>
        <fullName evidence="5">Molybdopterin synthase sulfur carrier subunit</fullName>
    </recommendedName>
    <alternativeName>
        <fullName evidence="11">MPT synthase subunit 1</fullName>
    </alternativeName>
    <alternativeName>
        <fullName evidence="8">Molybdenum cofactor biosynthesis protein D</fullName>
    </alternativeName>
    <alternativeName>
        <fullName evidence="10">Molybdopterin-converting factor small subunit</fullName>
    </alternativeName>
    <alternativeName>
        <fullName evidence="9">Molybdopterin-converting factor subunit 1</fullName>
    </alternativeName>
    <alternativeName>
        <fullName evidence="12">Sulfur carrier protein MoaD</fullName>
    </alternativeName>
</protein>
<evidence type="ECO:0000256" key="11">
    <source>
        <dbReference type="ARBA" id="ARBA00078020"/>
    </source>
</evidence>
<dbReference type="EMBL" id="QYJN01000001">
    <property type="protein sequence ID" value="RIP37466.1"/>
    <property type="molecule type" value="Genomic_DNA"/>
</dbReference>
<dbReference type="PANTHER" id="PTHR33359">
    <property type="entry name" value="MOLYBDOPTERIN SYNTHASE SULFUR CARRIER SUBUNIT"/>
    <property type="match status" value="1"/>
</dbReference>
<dbReference type="GO" id="GO:0000166">
    <property type="term" value="F:nucleotide binding"/>
    <property type="evidence" value="ECO:0007669"/>
    <property type="project" value="UniProtKB-KW"/>
</dbReference>
<reference evidence="13 14" key="1">
    <citation type="journal article" date="2016" name="Front. Microbiol.">
        <title>Comprehensive Phylogenetic Analysis of Bovine Non-aureus Staphylococci Species Based on Whole-Genome Sequencing.</title>
        <authorList>
            <person name="Naushad S."/>
            <person name="Barkema H.W."/>
            <person name="Luby C."/>
            <person name="Condas L.A."/>
            <person name="Nobrega D.B."/>
            <person name="Carson D.A."/>
            <person name="De Buck J."/>
        </authorList>
    </citation>
    <scope>NUCLEOTIDE SEQUENCE [LARGE SCALE GENOMIC DNA]</scope>
    <source>
        <strain evidence="13 14">SNUC 4781</strain>
    </source>
</reference>
<dbReference type="InterPro" id="IPR012675">
    <property type="entry name" value="Beta-grasp_dom_sf"/>
</dbReference>